<evidence type="ECO:0000256" key="5">
    <source>
        <dbReference type="ARBA" id="ARBA00022692"/>
    </source>
</evidence>
<dbReference type="InterPro" id="IPR001245">
    <property type="entry name" value="Ser-Thr/Tyr_kinase_cat_dom"/>
</dbReference>
<dbReference type="InterPro" id="IPR013783">
    <property type="entry name" value="Ig-like_fold"/>
</dbReference>
<dbReference type="PROSITE" id="PS50853">
    <property type="entry name" value="FN3"/>
    <property type="match status" value="2"/>
</dbReference>
<dbReference type="InterPro" id="IPR003961">
    <property type="entry name" value="FN3_dom"/>
</dbReference>
<evidence type="ECO:0000256" key="11">
    <source>
        <dbReference type="ARBA" id="ARBA00023170"/>
    </source>
</evidence>
<comment type="subcellular location">
    <subcellularLocation>
        <location evidence="1">Membrane</location>
        <topology evidence="1">Single-pass membrane protein</topology>
    </subcellularLocation>
</comment>
<dbReference type="PANTHER" id="PTHR24416:SF621">
    <property type="entry name" value="TYROSINE KINASE RECEPTOR CAD96CA"/>
    <property type="match status" value="1"/>
</dbReference>
<evidence type="ECO:0000313" key="20">
    <source>
        <dbReference type="EMBL" id="CAH3157532.1"/>
    </source>
</evidence>
<dbReference type="InterPro" id="IPR013098">
    <property type="entry name" value="Ig_I-set"/>
</dbReference>
<dbReference type="Pfam" id="PF13927">
    <property type="entry name" value="Ig_3"/>
    <property type="match status" value="1"/>
</dbReference>
<dbReference type="EC" id="2.7.10.1" evidence="3"/>
<name>A0ABN8Q563_9CNID</name>
<keyword evidence="6" id="KW-0677">Repeat</keyword>
<keyword evidence="11" id="KW-0675">Receptor</keyword>
<evidence type="ECO:0000256" key="4">
    <source>
        <dbReference type="ARBA" id="ARBA00022679"/>
    </source>
</evidence>
<feature type="domain" description="Ig-like" evidence="18">
    <location>
        <begin position="177"/>
        <end position="261"/>
    </location>
</feature>
<evidence type="ECO:0000256" key="7">
    <source>
        <dbReference type="ARBA" id="ARBA00022777"/>
    </source>
</evidence>
<keyword evidence="9 16" id="KW-0472">Membrane</keyword>
<evidence type="ECO:0000313" key="21">
    <source>
        <dbReference type="Proteomes" id="UP001159405"/>
    </source>
</evidence>
<dbReference type="Pfam" id="PF00041">
    <property type="entry name" value="fn3"/>
    <property type="match status" value="1"/>
</dbReference>
<dbReference type="Gene3D" id="2.60.40.10">
    <property type="entry name" value="Immunoglobulins"/>
    <property type="match status" value="4"/>
</dbReference>
<comment type="catalytic activity">
    <reaction evidence="14">
        <text>L-tyrosyl-[protein] + ATP = O-phospho-L-tyrosyl-[protein] + ADP + H(+)</text>
        <dbReference type="Rhea" id="RHEA:10596"/>
        <dbReference type="Rhea" id="RHEA-COMP:10136"/>
        <dbReference type="Rhea" id="RHEA-COMP:20101"/>
        <dbReference type="ChEBI" id="CHEBI:15378"/>
        <dbReference type="ChEBI" id="CHEBI:30616"/>
        <dbReference type="ChEBI" id="CHEBI:46858"/>
        <dbReference type="ChEBI" id="CHEBI:61978"/>
        <dbReference type="ChEBI" id="CHEBI:456216"/>
        <dbReference type="EC" id="2.7.10.1"/>
    </reaction>
</comment>
<keyword evidence="15" id="KW-0067">ATP-binding</keyword>
<evidence type="ECO:0000256" key="1">
    <source>
        <dbReference type="ARBA" id="ARBA00004167"/>
    </source>
</evidence>
<dbReference type="PROSITE" id="PS50011">
    <property type="entry name" value="PROTEIN_KINASE_DOM"/>
    <property type="match status" value="1"/>
</dbReference>
<dbReference type="PROSITE" id="PS00109">
    <property type="entry name" value="PROTEIN_KINASE_TYR"/>
    <property type="match status" value="1"/>
</dbReference>
<dbReference type="InterPro" id="IPR036116">
    <property type="entry name" value="FN3_sf"/>
</dbReference>
<comment type="similarity">
    <text evidence="2">Belongs to the protein kinase superfamily. CAMK Ser/Thr protein kinase family.</text>
</comment>
<evidence type="ECO:0000259" key="17">
    <source>
        <dbReference type="PROSITE" id="PS50011"/>
    </source>
</evidence>
<dbReference type="PRINTS" id="PR00109">
    <property type="entry name" value="TYRKINASE"/>
</dbReference>
<evidence type="ECO:0000256" key="15">
    <source>
        <dbReference type="PROSITE-ProRule" id="PRU10141"/>
    </source>
</evidence>
<dbReference type="SUPFAM" id="SSF48726">
    <property type="entry name" value="Immunoglobulin"/>
    <property type="match status" value="2"/>
</dbReference>
<feature type="domain" description="Fibronectin type-III" evidence="19">
    <location>
        <begin position="266"/>
        <end position="368"/>
    </location>
</feature>
<dbReference type="SUPFAM" id="SSF49265">
    <property type="entry name" value="Fibronectin type III"/>
    <property type="match status" value="1"/>
</dbReference>
<feature type="binding site" evidence="15">
    <location>
        <position position="616"/>
    </location>
    <ligand>
        <name>ATP</name>
        <dbReference type="ChEBI" id="CHEBI:30616"/>
    </ligand>
</feature>
<evidence type="ECO:0000256" key="2">
    <source>
        <dbReference type="ARBA" id="ARBA00006692"/>
    </source>
</evidence>
<feature type="transmembrane region" description="Helical" evidence="16">
    <location>
        <begin position="480"/>
        <end position="500"/>
    </location>
</feature>
<dbReference type="SMART" id="SM00219">
    <property type="entry name" value="TyrKc"/>
    <property type="match status" value="1"/>
</dbReference>
<keyword evidence="12" id="KW-0325">Glycoprotein</keyword>
<dbReference type="Pfam" id="PF07679">
    <property type="entry name" value="I-set"/>
    <property type="match status" value="1"/>
</dbReference>
<evidence type="ECO:0000256" key="12">
    <source>
        <dbReference type="ARBA" id="ARBA00023180"/>
    </source>
</evidence>
<evidence type="ECO:0000259" key="19">
    <source>
        <dbReference type="PROSITE" id="PS50853"/>
    </source>
</evidence>
<reference evidence="20 21" key="1">
    <citation type="submission" date="2022-05" db="EMBL/GenBank/DDBJ databases">
        <authorList>
            <consortium name="Genoscope - CEA"/>
            <person name="William W."/>
        </authorList>
    </citation>
    <scope>NUCLEOTIDE SEQUENCE [LARGE SCALE GENOMIC DNA]</scope>
</reference>
<sequence length="871" mass="97411">MKVCVHNRAIEKNGRILFLNTFGKTVYVHQSFTGRVTGSRAGNSSSGQVIFNLSGITLNDTDTYGCQLYANNVQDSGQFDYARLIVEEIPRITHPVTANISYSQGSPVNVSCIATGTPESDVVWISISTTQVMSSGFEKAYLIFSSISKADAGIYICRANNSAGSGEKTFEVTVKYPAVIQGLTSSSPMSCIGHTVTLTCKSDAVPIPTLTWYKPDGTNFSSVKATESTVNLTMNSSVDFGLYNCTAENGFTLASKTVRVGQIGIPEAALINDLPVETKNVKVSLKWKKSQNSGAPITKYTVYQRIVKDGDTSHEWAKVQDITSVSVREVAVDLEIGRDYEFVVTASNKCGESKKEVEKIKRISVLGAFLPFYADVPDAVEVTDGIFLKWKEPDNNGAVIIEYSVYQRFANDDEWKKIATIIDVYNRSYAVEIEKGKEYEFVVTATNKYGESSMEQDIKRIKVLDGRCSESSNTGVLHGAYISVILLLSIILFILIVVLWKMRLLGLQCVASGQVSYSLKKNKYCFPNNCCYQKPIEDVEPIEQPSSAAEQAANFTYEILGGEDYMPLHPSRRSWEISREHVEVIKVIGKGAFSDVAKATLRNMRDDQEIIIVAAKMLKANAPDSDRKDLLSELELMKKLKPHPHVIKLMACVTESDPLLVLIEYVPYGDLLGYLRKSRGLNDTYFKDPDIKPQTSLSADQLMKFAWQVADGMCYLSSKKVIHRDLAARNVLVGEGEKCKVTDFGMARDVQQDEIYTKTSRGRLPVKWTAYEALLYGVYTTQSDVWSYGILLYEILTVGGSPYPGIKPRQIAERLQKGYRMPKPKHVDDKLYQVMLKCWKEEPNDRPTFQNLHKTIKEMERKHKVRDNWAI</sequence>
<evidence type="ECO:0000256" key="14">
    <source>
        <dbReference type="ARBA" id="ARBA00051243"/>
    </source>
</evidence>
<dbReference type="InterPro" id="IPR000719">
    <property type="entry name" value="Prot_kinase_dom"/>
</dbReference>
<evidence type="ECO:0000256" key="16">
    <source>
        <dbReference type="SAM" id="Phobius"/>
    </source>
</evidence>
<keyword evidence="5 16" id="KW-0812">Transmembrane</keyword>
<gene>
    <name evidence="20" type="ORF">PLOB_00002327</name>
</gene>
<evidence type="ECO:0000259" key="18">
    <source>
        <dbReference type="PROSITE" id="PS50835"/>
    </source>
</evidence>
<keyword evidence="4" id="KW-0808">Transferase</keyword>
<dbReference type="Pfam" id="PF07714">
    <property type="entry name" value="PK_Tyr_Ser-Thr"/>
    <property type="match status" value="1"/>
</dbReference>
<feature type="domain" description="Ig-like" evidence="18">
    <location>
        <begin position="90"/>
        <end position="173"/>
    </location>
</feature>
<keyword evidence="7" id="KW-0418">Kinase</keyword>
<dbReference type="InterPro" id="IPR017441">
    <property type="entry name" value="Protein_kinase_ATP_BS"/>
</dbReference>
<dbReference type="PANTHER" id="PTHR24416">
    <property type="entry name" value="TYROSINE-PROTEIN KINASE RECEPTOR"/>
    <property type="match status" value="1"/>
</dbReference>
<evidence type="ECO:0000256" key="8">
    <source>
        <dbReference type="ARBA" id="ARBA00022989"/>
    </source>
</evidence>
<evidence type="ECO:0000256" key="3">
    <source>
        <dbReference type="ARBA" id="ARBA00011902"/>
    </source>
</evidence>
<dbReference type="PROSITE" id="PS00107">
    <property type="entry name" value="PROTEIN_KINASE_ATP"/>
    <property type="match status" value="1"/>
</dbReference>
<evidence type="ECO:0000256" key="13">
    <source>
        <dbReference type="ARBA" id="ARBA00023319"/>
    </source>
</evidence>
<dbReference type="InterPro" id="IPR003599">
    <property type="entry name" value="Ig_sub"/>
</dbReference>
<dbReference type="SMART" id="SM00408">
    <property type="entry name" value="IGc2"/>
    <property type="match status" value="2"/>
</dbReference>
<keyword evidence="10" id="KW-1015">Disulfide bond</keyword>
<dbReference type="InterPro" id="IPR036179">
    <property type="entry name" value="Ig-like_dom_sf"/>
</dbReference>
<feature type="domain" description="Fibronectin type-III" evidence="19">
    <location>
        <begin position="371"/>
        <end position="466"/>
    </location>
</feature>
<organism evidence="20 21">
    <name type="scientific">Porites lobata</name>
    <dbReference type="NCBI Taxonomy" id="104759"/>
    <lineage>
        <taxon>Eukaryota</taxon>
        <taxon>Metazoa</taxon>
        <taxon>Cnidaria</taxon>
        <taxon>Anthozoa</taxon>
        <taxon>Hexacorallia</taxon>
        <taxon>Scleractinia</taxon>
        <taxon>Fungiina</taxon>
        <taxon>Poritidae</taxon>
        <taxon>Porites</taxon>
    </lineage>
</organism>
<dbReference type="SMART" id="SM00409">
    <property type="entry name" value="IG"/>
    <property type="match status" value="2"/>
</dbReference>
<dbReference type="PROSITE" id="PS50835">
    <property type="entry name" value="IG_LIKE"/>
    <property type="match status" value="2"/>
</dbReference>
<dbReference type="CDD" id="cd00192">
    <property type="entry name" value="PTKc"/>
    <property type="match status" value="1"/>
</dbReference>
<keyword evidence="21" id="KW-1185">Reference proteome</keyword>
<keyword evidence="15" id="KW-0547">Nucleotide-binding</keyword>
<evidence type="ECO:0000256" key="6">
    <source>
        <dbReference type="ARBA" id="ARBA00022737"/>
    </source>
</evidence>
<dbReference type="InterPro" id="IPR020635">
    <property type="entry name" value="Tyr_kinase_cat_dom"/>
</dbReference>
<evidence type="ECO:0000256" key="10">
    <source>
        <dbReference type="ARBA" id="ARBA00023157"/>
    </source>
</evidence>
<dbReference type="Proteomes" id="UP001159405">
    <property type="component" value="Unassembled WGS sequence"/>
</dbReference>
<proteinExistence type="inferred from homology"/>
<keyword evidence="13" id="KW-0393">Immunoglobulin domain</keyword>
<dbReference type="PIRSF" id="PIRSF000615">
    <property type="entry name" value="TyrPK_CSF1-R"/>
    <property type="match status" value="1"/>
</dbReference>
<dbReference type="InterPro" id="IPR003598">
    <property type="entry name" value="Ig_sub2"/>
</dbReference>
<dbReference type="InterPro" id="IPR050122">
    <property type="entry name" value="RTK"/>
</dbReference>
<dbReference type="EMBL" id="CALNXK010000108">
    <property type="protein sequence ID" value="CAH3157532.1"/>
    <property type="molecule type" value="Genomic_DNA"/>
</dbReference>
<protein>
    <recommendedName>
        <fullName evidence="3">receptor protein-tyrosine kinase</fullName>
        <ecNumber evidence="3">2.7.10.1</ecNumber>
    </recommendedName>
</protein>
<dbReference type="InterPro" id="IPR008266">
    <property type="entry name" value="Tyr_kinase_AS"/>
</dbReference>
<dbReference type="CDD" id="cd00096">
    <property type="entry name" value="Ig"/>
    <property type="match status" value="1"/>
</dbReference>
<dbReference type="SUPFAM" id="SSF56112">
    <property type="entry name" value="Protein kinase-like (PK-like)"/>
    <property type="match status" value="1"/>
</dbReference>
<dbReference type="InterPro" id="IPR007110">
    <property type="entry name" value="Ig-like_dom"/>
</dbReference>
<accession>A0ABN8Q563</accession>
<dbReference type="InterPro" id="IPR011009">
    <property type="entry name" value="Kinase-like_dom_sf"/>
</dbReference>
<comment type="caution">
    <text evidence="20">The sequence shown here is derived from an EMBL/GenBank/DDBJ whole genome shotgun (WGS) entry which is preliminary data.</text>
</comment>
<evidence type="ECO:0000256" key="9">
    <source>
        <dbReference type="ARBA" id="ARBA00023136"/>
    </source>
</evidence>
<dbReference type="Gene3D" id="3.30.200.20">
    <property type="entry name" value="Phosphorylase Kinase, domain 1"/>
    <property type="match status" value="1"/>
</dbReference>
<dbReference type="SMART" id="SM00060">
    <property type="entry name" value="FN3"/>
    <property type="match status" value="2"/>
</dbReference>
<keyword evidence="8 16" id="KW-1133">Transmembrane helix</keyword>
<feature type="domain" description="Protein kinase" evidence="17">
    <location>
        <begin position="582"/>
        <end position="856"/>
    </location>
</feature>
<dbReference type="Gene3D" id="1.10.510.10">
    <property type="entry name" value="Transferase(Phosphotransferase) domain 1"/>
    <property type="match status" value="1"/>
</dbReference>
<dbReference type="CDD" id="cd00063">
    <property type="entry name" value="FN3"/>
    <property type="match status" value="2"/>
</dbReference>